<feature type="signal peptide" evidence="2">
    <location>
        <begin position="1"/>
        <end position="24"/>
    </location>
</feature>
<keyword evidence="4" id="KW-1185">Reference proteome</keyword>
<comment type="caution">
    <text evidence="3">The sequence shown here is derived from an EMBL/GenBank/DDBJ whole genome shotgun (WGS) entry which is preliminary data.</text>
</comment>
<dbReference type="Gene3D" id="3.40.190.10">
    <property type="entry name" value="Periplasmic binding protein-like II"/>
    <property type="match status" value="1"/>
</dbReference>
<dbReference type="InterPro" id="IPR042100">
    <property type="entry name" value="Bug_dom1"/>
</dbReference>
<dbReference type="PANTHER" id="PTHR42928">
    <property type="entry name" value="TRICARBOXYLATE-BINDING PROTEIN"/>
    <property type="match status" value="1"/>
</dbReference>
<dbReference type="InterPro" id="IPR005064">
    <property type="entry name" value="BUG"/>
</dbReference>
<feature type="chain" id="PRO_5045783837" evidence="2">
    <location>
        <begin position="25"/>
        <end position="322"/>
    </location>
</feature>
<dbReference type="Proteomes" id="UP001501706">
    <property type="component" value="Unassembled WGS sequence"/>
</dbReference>
<dbReference type="PANTHER" id="PTHR42928:SF5">
    <property type="entry name" value="BLR1237 PROTEIN"/>
    <property type="match status" value="1"/>
</dbReference>
<dbReference type="SUPFAM" id="SSF53850">
    <property type="entry name" value="Periplasmic binding protein-like II"/>
    <property type="match status" value="1"/>
</dbReference>
<sequence length="322" mass="33442">MKYPRVLRGLIAAALAAVAGMAQAQQAGARLLVGYPAGGAPDAVARVFAEHLRQVAGFPVVVENRAGATGKLAIDAVQAAPADGQTLMVMPASSLLLTPMVLKSAHYDAVRDFAPVSALAEYGFGVALGPAAQGATLAAFMAWAKGHADQANYATPGLGTPQHFLGAELARQGGTPLTHVPYRGGANAVTDVLGGQVAALITTEQLLVPYQAQGKLRAVLITSPQRNAKLPGVPTAREAGLPQLEAVDWFGLFAKAGTPADRLAQWQARADAVLASPAYRKAIADLGYALPAQPTAGLGSRLERERGQWRDRMRVSGFQATE</sequence>
<dbReference type="Gene3D" id="3.40.190.150">
    <property type="entry name" value="Bordetella uptake gene, domain 1"/>
    <property type="match status" value="1"/>
</dbReference>
<keyword evidence="2" id="KW-0732">Signal</keyword>
<proteinExistence type="inferred from homology"/>
<evidence type="ECO:0000313" key="3">
    <source>
        <dbReference type="EMBL" id="GAA0511308.1"/>
    </source>
</evidence>
<dbReference type="PIRSF" id="PIRSF017082">
    <property type="entry name" value="YflP"/>
    <property type="match status" value="1"/>
</dbReference>
<dbReference type="Pfam" id="PF03401">
    <property type="entry name" value="TctC"/>
    <property type="match status" value="1"/>
</dbReference>
<gene>
    <name evidence="3" type="ORF">GCM10009097_30720</name>
</gene>
<protein>
    <submittedName>
        <fullName evidence="3">Tripartite tricarboxylate transporter substrate binding protein</fullName>
    </submittedName>
</protein>
<dbReference type="EMBL" id="BAAAEN010000011">
    <property type="protein sequence ID" value="GAA0511308.1"/>
    <property type="molecule type" value="Genomic_DNA"/>
</dbReference>
<reference evidence="3 4" key="1">
    <citation type="journal article" date="2019" name="Int. J. Syst. Evol. Microbiol.">
        <title>The Global Catalogue of Microorganisms (GCM) 10K type strain sequencing project: providing services to taxonomists for standard genome sequencing and annotation.</title>
        <authorList>
            <consortium name="The Broad Institute Genomics Platform"/>
            <consortium name="The Broad Institute Genome Sequencing Center for Infectious Disease"/>
            <person name="Wu L."/>
            <person name="Ma J."/>
        </authorList>
    </citation>
    <scope>NUCLEOTIDE SEQUENCE [LARGE SCALE GENOMIC DNA]</scope>
    <source>
        <strain evidence="3 4">JCM 14330</strain>
    </source>
</reference>
<name>A0ABN1C3W8_9BURK</name>
<evidence type="ECO:0000256" key="1">
    <source>
        <dbReference type="ARBA" id="ARBA00006987"/>
    </source>
</evidence>
<organism evidence="3 4">
    <name type="scientific">Pigmentiphaga daeguensis</name>
    <dbReference type="NCBI Taxonomy" id="414049"/>
    <lineage>
        <taxon>Bacteria</taxon>
        <taxon>Pseudomonadati</taxon>
        <taxon>Pseudomonadota</taxon>
        <taxon>Betaproteobacteria</taxon>
        <taxon>Burkholderiales</taxon>
        <taxon>Alcaligenaceae</taxon>
        <taxon>Pigmentiphaga</taxon>
    </lineage>
</organism>
<dbReference type="RefSeq" id="WP_087837580.1">
    <property type="nucleotide sequence ID" value="NZ_BAAAEN010000011.1"/>
</dbReference>
<evidence type="ECO:0000256" key="2">
    <source>
        <dbReference type="SAM" id="SignalP"/>
    </source>
</evidence>
<evidence type="ECO:0000313" key="4">
    <source>
        <dbReference type="Proteomes" id="UP001501706"/>
    </source>
</evidence>
<accession>A0ABN1C3W8</accession>
<comment type="similarity">
    <text evidence="1">Belongs to the UPF0065 (bug) family.</text>
</comment>